<dbReference type="AlphaFoldDB" id="A0A545U8X4"/>
<feature type="transmembrane region" description="Helical" evidence="1">
    <location>
        <begin position="221"/>
        <end position="242"/>
    </location>
</feature>
<feature type="transmembrane region" description="Helical" evidence="1">
    <location>
        <begin position="329"/>
        <end position="347"/>
    </location>
</feature>
<organism evidence="4 5">
    <name type="scientific">Aliikangiella coralliicola</name>
    <dbReference type="NCBI Taxonomy" id="2592383"/>
    <lineage>
        <taxon>Bacteria</taxon>
        <taxon>Pseudomonadati</taxon>
        <taxon>Pseudomonadota</taxon>
        <taxon>Gammaproteobacteria</taxon>
        <taxon>Oceanospirillales</taxon>
        <taxon>Pleioneaceae</taxon>
        <taxon>Aliikangiella</taxon>
    </lineage>
</organism>
<keyword evidence="2" id="KW-0732">Signal</keyword>
<feature type="transmembrane region" description="Helical" evidence="1">
    <location>
        <begin position="305"/>
        <end position="322"/>
    </location>
</feature>
<feature type="transmembrane region" description="Helical" evidence="1">
    <location>
        <begin position="282"/>
        <end position="299"/>
    </location>
</feature>
<accession>A0A545U8X4</accession>
<feature type="transmembrane region" description="Helical" evidence="1">
    <location>
        <begin position="353"/>
        <end position="371"/>
    </location>
</feature>
<dbReference type="InterPro" id="IPR050640">
    <property type="entry name" value="Bact_2-comp_sensor_kinase"/>
</dbReference>
<dbReference type="Gene3D" id="2.60.120.260">
    <property type="entry name" value="Galactose-binding domain-like"/>
    <property type="match status" value="1"/>
</dbReference>
<keyword evidence="1" id="KW-1133">Transmembrane helix</keyword>
<dbReference type="OrthoDB" id="625140at2"/>
<sequence length="593" mass="66477">MIKYVISVLCLTLLLSLSGIAAQQIEVDVDELQTAEKPFLWLNLWHYHKGDQPNWSSTVVDDTQWGSLNLEDKNAVDAIQHTGYWLRQYITIGESPPKHSPLALYYTNLRSASELYWDGELLYRSGKIGLTLQQEQPGNVRSIVHIPTHLARAGEHLLAIRVSNHHDVTAQDPPSIAIGLYDDLLTHRYQAKSAASFIVGIFLTAVLFISLFFVGFNRKPAYLLFSLFCLVQTVKVSLVYLTSYGELTFPVYDLAIAAMHLSVYLGGLLLVAFLLDNFAIPNLRYWVLGCAAVTLVFFLLQLRVLHIALSIALAFGLSIYALTHKRKGALLSIIGLIGYSLFSVLGNLKIINFGYFVGIIFFVVCMAFSLGSRMVQQTRQHQEAILRSARLENELLKKHIQPHFIMNSLMSLQELLEDNPQQASDFIEALAEEFRGFSQMAGEKRIAIGDELALCEAHLSIMSHRKRTKFTLETEGIVGDERIPPAIFHTLIENGITHGYSQQQQGRFLLSKTATNSGVRYQLFNDGEIAVPVTSVSTATQNESDRGTGLKYVESRLQESYPDAWTLKSHAVDNGWSVTIEIHDNRVSERKAS</sequence>
<dbReference type="RefSeq" id="WP_142932840.1">
    <property type="nucleotide sequence ID" value="NZ_ML660167.1"/>
</dbReference>
<keyword evidence="5" id="KW-1185">Reference proteome</keyword>
<protein>
    <recommendedName>
        <fullName evidence="3">Signal transduction histidine kinase internal region domain-containing protein</fullName>
    </recommendedName>
</protein>
<evidence type="ECO:0000259" key="3">
    <source>
        <dbReference type="Pfam" id="PF06580"/>
    </source>
</evidence>
<reference evidence="4 5" key="1">
    <citation type="submission" date="2019-07" db="EMBL/GenBank/DDBJ databases">
        <title>Draft genome for Aliikangiella sp. M105.</title>
        <authorList>
            <person name="Wang G."/>
        </authorList>
    </citation>
    <scope>NUCLEOTIDE SEQUENCE [LARGE SCALE GENOMIC DNA]</scope>
    <source>
        <strain evidence="4 5">M105</strain>
    </source>
</reference>
<evidence type="ECO:0000256" key="1">
    <source>
        <dbReference type="SAM" id="Phobius"/>
    </source>
</evidence>
<dbReference type="GO" id="GO:0016020">
    <property type="term" value="C:membrane"/>
    <property type="evidence" value="ECO:0007669"/>
    <property type="project" value="InterPro"/>
</dbReference>
<dbReference type="Pfam" id="PF06580">
    <property type="entry name" value="His_kinase"/>
    <property type="match status" value="1"/>
</dbReference>
<feature type="transmembrane region" description="Helical" evidence="1">
    <location>
        <begin position="194"/>
        <end position="214"/>
    </location>
</feature>
<evidence type="ECO:0000313" key="5">
    <source>
        <dbReference type="Proteomes" id="UP000315439"/>
    </source>
</evidence>
<evidence type="ECO:0000313" key="4">
    <source>
        <dbReference type="EMBL" id="TQV85921.1"/>
    </source>
</evidence>
<proteinExistence type="predicted"/>
<feature type="domain" description="Signal transduction histidine kinase internal region" evidence="3">
    <location>
        <begin position="392"/>
        <end position="469"/>
    </location>
</feature>
<evidence type="ECO:0000256" key="2">
    <source>
        <dbReference type="SAM" id="SignalP"/>
    </source>
</evidence>
<comment type="caution">
    <text evidence="4">The sequence shown here is derived from an EMBL/GenBank/DDBJ whole genome shotgun (WGS) entry which is preliminary data.</text>
</comment>
<gene>
    <name evidence="4" type="ORF">FLL46_18550</name>
</gene>
<feature type="chain" id="PRO_5021763497" description="Signal transduction histidine kinase internal region domain-containing protein" evidence="2">
    <location>
        <begin position="22"/>
        <end position="593"/>
    </location>
</feature>
<keyword evidence="1" id="KW-0472">Membrane</keyword>
<dbReference type="EMBL" id="VIKS01000011">
    <property type="protein sequence ID" value="TQV85921.1"/>
    <property type="molecule type" value="Genomic_DNA"/>
</dbReference>
<dbReference type="Proteomes" id="UP000315439">
    <property type="component" value="Unassembled WGS sequence"/>
</dbReference>
<dbReference type="PANTHER" id="PTHR34220">
    <property type="entry name" value="SENSOR HISTIDINE KINASE YPDA"/>
    <property type="match status" value="1"/>
</dbReference>
<dbReference type="PANTHER" id="PTHR34220:SF7">
    <property type="entry name" value="SENSOR HISTIDINE KINASE YPDA"/>
    <property type="match status" value="1"/>
</dbReference>
<feature type="signal peptide" evidence="2">
    <location>
        <begin position="1"/>
        <end position="21"/>
    </location>
</feature>
<name>A0A545U8X4_9GAMM</name>
<keyword evidence="1" id="KW-0812">Transmembrane</keyword>
<dbReference type="GO" id="GO:0000155">
    <property type="term" value="F:phosphorelay sensor kinase activity"/>
    <property type="evidence" value="ECO:0007669"/>
    <property type="project" value="InterPro"/>
</dbReference>
<feature type="transmembrane region" description="Helical" evidence="1">
    <location>
        <begin position="254"/>
        <end position="275"/>
    </location>
</feature>
<dbReference type="InterPro" id="IPR010559">
    <property type="entry name" value="Sig_transdc_His_kin_internal"/>
</dbReference>